<accession>A0A8T0TRK3</accession>
<evidence type="ECO:0000256" key="1">
    <source>
        <dbReference type="SAM" id="MobiDB-lite"/>
    </source>
</evidence>
<gene>
    <name evidence="2" type="ORF">PVAP13_4KG319605</name>
</gene>
<evidence type="ECO:0000313" key="2">
    <source>
        <dbReference type="EMBL" id="KAG2612697.1"/>
    </source>
</evidence>
<organism evidence="2 3">
    <name type="scientific">Panicum virgatum</name>
    <name type="common">Blackwell switchgrass</name>
    <dbReference type="NCBI Taxonomy" id="38727"/>
    <lineage>
        <taxon>Eukaryota</taxon>
        <taxon>Viridiplantae</taxon>
        <taxon>Streptophyta</taxon>
        <taxon>Embryophyta</taxon>
        <taxon>Tracheophyta</taxon>
        <taxon>Spermatophyta</taxon>
        <taxon>Magnoliopsida</taxon>
        <taxon>Liliopsida</taxon>
        <taxon>Poales</taxon>
        <taxon>Poaceae</taxon>
        <taxon>PACMAD clade</taxon>
        <taxon>Panicoideae</taxon>
        <taxon>Panicodae</taxon>
        <taxon>Paniceae</taxon>
        <taxon>Panicinae</taxon>
        <taxon>Panicum</taxon>
        <taxon>Panicum sect. Hiantes</taxon>
    </lineage>
</organism>
<sequence length="171" mass="18990">MWGSKQYITFSRELETDSIEIKSDEDMLEWFECNLNKGVAQINAQVNEFVGPLQFSPTKRRCHPSLRNKVHANERGTKKKRATKAKSKGAHDDECVGVDEEGTHSDTDSLVTPSDSSYDSDLAASSDSADGCSDPEFDPDGEVFDDDDEYDPPPFSYDVDDPTIDVGIVFP</sequence>
<dbReference type="EMBL" id="CM029043">
    <property type="protein sequence ID" value="KAG2612697.1"/>
    <property type="molecule type" value="Genomic_DNA"/>
</dbReference>
<name>A0A8T0TRK3_PANVG</name>
<proteinExistence type="predicted"/>
<feature type="compositionally biased region" description="Acidic residues" evidence="1">
    <location>
        <begin position="133"/>
        <end position="151"/>
    </location>
</feature>
<protein>
    <submittedName>
        <fullName evidence="2">Uncharacterized protein</fullName>
    </submittedName>
</protein>
<feature type="compositionally biased region" description="Basic residues" evidence="1">
    <location>
        <begin position="77"/>
        <end position="88"/>
    </location>
</feature>
<reference evidence="2 3" key="1">
    <citation type="submission" date="2020-05" db="EMBL/GenBank/DDBJ databases">
        <title>WGS assembly of Panicum virgatum.</title>
        <authorList>
            <person name="Lovell J.T."/>
            <person name="Jenkins J."/>
            <person name="Shu S."/>
            <person name="Juenger T.E."/>
            <person name="Schmutz J."/>
        </authorList>
    </citation>
    <scope>NUCLEOTIDE SEQUENCE [LARGE SCALE GENOMIC DNA]</scope>
    <source>
        <strain evidence="3">cv. AP13</strain>
    </source>
</reference>
<dbReference type="Proteomes" id="UP000823388">
    <property type="component" value="Chromosome 4K"/>
</dbReference>
<feature type="compositionally biased region" description="Basic residues" evidence="1">
    <location>
        <begin position="58"/>
        <end position="70"/>
    </location>
</feature>
<keyword evidence="3" id="KW-1185">Reference proteome</keyword>
<feature type="region of interest" description="Disordered" evidence="1">
    <location>
        <begin position="57"/>
        <end position="171"/>
    </location>
</feature>
<comment type="caution">
    <text evidence="2">The sequence shown here is derived from an EMBL/GenBank/DDBJ whole genome shotgun (WGS) entry which is preliminary data.</text>
</comment>
<feature type="compositionally biased region" description="Low complexity" evidence="1">
    <location>
        <begin position="114"/>
        <end position="132"/>
    </location>
</feature>
<dbReference type="AlphaFoldDB" id="A0A8T0TRK3"/>
<feature type="non-terminal residue" evidence="2">
    <location>
        <position position="171"/>
    </location>
</feature>
<evidence type="ECO:0000313" key="3">
    <source>
        <dbReference type="Proteomes" id="UP000823388"/>
    </source>
</evidence>